<feature type="compositionally biased region" description="Low complexity" evidence="1">
    <location>
        <begin position="154"/>
        <end position="176"/>
    </location>
</feature>
<dbReference type="CDD" id="cd02440">
    <property type="entry name" value="AdoMet_MTases"/>
    <property type="match status" value="1"/>
</dbReference>
<dbReference type="EMBL" id="JACOPV010000030">
    <property type="protein sequence ID" value="MBM5461518.1"/>
    <property type="molecule type" value="Genomic_DNA"/>
</dbReference>
<evidence type="ECO:0000259" key="3">
    <source>
        <dbReference type="Pfam" id="PF13847"/>
    </source>
</evidence>
<dbReference type="PANTHER" id="PTHR43861:SF1">
    <property type="entry name" value="TRANS-ACONITATE 2-METHYLTRANSFERASE"/>
    <property type="match status" value="1"/>
</dbReference>
<dbReference type="SUPFAM" id="SSF53335">
    <property type="entry name" value="S-adenosyl-L-methionine-dependent methyltransferases"/>
    <property type="match status" value="1"/>
</dbReference>
<feature type="region of interest" description="Disordered" evidence="1">
    <location>
        <begin position="72"/>
        <end position="99"/>
    </location>
</feature>
<protein>
    <submittedName>
        <fullName evidence="4">Transposase</fullName>
    </submittedName>
</protein>
<dbReference type="InterPro" id="IPR043148">
    <property type="entry name" value="TagF_C"/>
</dbReference>
<feature type="domain" description="Transposase IS66 central" evidence="2">
    <location>
        <begin position="3"/>
        <end position="56"/>
    </location>
</feature>
<name>A0ABS2C6M4_9PSED</name>
<proteinExistence type="predicted"/>
<keyword evidence="5" id="KW-1185">Reference proteome</keyword>
<organism evidence="4 5">
    <name type="scientific">Pseudomonas arcuscaelestis</name>
    <dbReference type="NCBI Taxonomy" id="2710591"/>
    <lineage>
        <taxon>Bacteria</taxon>
        <taxon>Pseudomonadati</taxon>
        <taxon>Pseudomonadota</taxon>
        <taxon>Gammaproteobacteria</taxon>
        <taxon>Pseudomonadales</taxon>
        <taxon>Pseudomonadaceae</taxon>
        <taxon>Pseudomonas</taxon>
    </lineage>
</organism>
<dbReference type="InterPro" id="IPR025714">
    <property type="entry name" value="Methyltranfer_dom"/>
</dbReference>
<feature type="domain" description="Methyltransferase" evidence="3">
    <location>
        <begin position="856"/>
        <end position="960"/>
    </location>
</feature>
<dbReference type="Pfam" id="PF03050">
    <property type="entry name" value="DDE_Tnp_IS66"/>
    <property type="match status" value="1"/>
</dbReference>
<dbReference type="Proteomes" id="UP000745663">
    <property type="component" value="Unassembled WGS sequence"/>
</dbReference>
<feature type="region of interest" description="Disordered" evidence="1">
    <location>
        <begin position="297"/>
        <end position="316"/>
    </location>
</feature>
<feature type="region of interest" description="Disordered" evidence="1">
    <location>
        <begin position="146"/>
        <end position="207"/>
    </location>
</feature>
<dbReference type="SUPFAM" id="SSF53756">
    <property type="entry name" value="UDP-Glycosyltransferase/glycogen phosphorylase"/>
    <property type="match status" value="1"/>
</dbReference>
<gene>
    <name evidence="4" type="ORF">H8F21_28575</name>
</gene>
<accession>A0ABS2C6M4</accession>
<dbReference type="Pfam" id="PF13847">
    <property type="entry name" value="Methyltransf_31"/>
    <property type="match status" value="1"/>
</dbReference>
<feature type="compositionally biased region" description="Low complexity" evidence="1">
    <location>
        <begin position="297"/>
        <end position="306"/>
    </location>
</feature>
<feature type="compositionally biased region" description="Polar residues" evidence="1">
    <location>
        <begin position="73"/>
        <end position="92"/>
    </location>
</feature>
<sequence length="1032" mass="114396">MGITKALDYSLKRWTALSRYLNDGKEPVDNNHIENQIRPSALRRTNWLVGGSLRSGRRAEALMNFIQLARYNRPSSGSKSPTNSPTNPNVDTPTKRWRNGKSLQTFSHKYFITPQWNNKNQPKQRSMTRLYKHLHSARNILRSLVSSQASPGRAAPSEQAAPASTPAAQPSTSSTEHALTGAAHEEQRANPAHDATAPSPTDEPYALNAEQPDTATVDEGNAAPLEQGATAPSPIEEPNTLTGAQQSTPAADEGRATTLEQEVTVPIPTEELNSRIAEQQGALTKDEELIVTPALAATAPTETQPPNSLNAEQQSTLTTEEKFTVISQEATTPIPTEEPSMLITEQQGILTNDEELLGIPAQEVTAPLPADAPASLSAEQQSDVTTVEADAVETVERNVAIADEPDIAPPPLDPIPFNANDNSAVRVLFVAQHPALLANWRSLLHTMQKDSRFIAKVVLCPFLHPYSSTSITLDDMKQSLMKEGIPFSTIDVLSPSSFRPHIVFLQNPYDETRPDTFRSTSLTNNGIRVAYIPYGLEMGGGAWNLKAQFDLPVHRQAWRVFARSQRHKIMFGKYCRSGNSHVAVTGHPKFDSISIPKEKAPPQELTEKIKGRKVILWTPHFSVTPIPSWSTYKLYSDAIFKAFAKRRDLFLLLRPHPLFYKSMVGNGLWDERGEVEFKTMIDNSDNIGLDELPDYHVAFSVSDALMTDVGSFLLEYLAVNKPLLYLHHPDGLGMNDDGILTESLYKANNDKDILNFINQVSVGDDPLRNEREHLKPEFLFGLDGNIANNICDEIHQSLSAGDTWSPGAKLHSSSSQQKSEHYWKNSTTTYLAPPEYYEKKANILNEVLEKLPPAPRAIDIGCGDGKYTLQLAKFAGRVTGYELSTHLVEQAIAKAKHNNVSNVEFIPCELDDIIPLERFELISCLGVTSCIIDDLKFIFFLQKLNALAKPGATLLMIDSLSTVSECFAEDQSGYQAKYRSLPDYKILIERAGFTHHEEITLSEAPEKKLVNKLFILKNKTQLLTADSLNRKY</sequence>
<dbReference type="InterPro" id="IPR029063">
    <property type="entry name" value="SAM-dependent_MTases_sf"/>
</dbReference>
<evidence type="ECO:0000256" key="1">
    <source>
        <dbReference type="SAM" id="MobiDB-lite"/>
    </source>
</evidence>
<evidence type="ECO:0000313" key="4">
    <source>
        <dbReference type="EMBL" id="MBM5461518.1"/>
    </source>
</evidence>
<dbReference type="InterPro" id="IPR004291">
    <property type="entry name" value="Transposase_IS66_central"/>
</dbReference>
<dbReference type="Pfam" id="PF04464">
    <property type="entry name" value="Glyphos_transf"/>
    <property type="match status" value="1"/>
</dbReference>
<comment type="caution">
    <text evidence="4">The sequence shown here is derived from an EMBL/GenBank/DDBJ whole genome shotgun (WGS) entry which is preliminary data.</text>
</comment>
<dbReference type="Gene3D" id="3.40.50.150">
    <property type="entry name" value="Vaccinia Virus protein VP39"/>
    <property type="match status" value="1"/>
</dbReference>
<evidence type="ECO:0000313" key="5">
    <source>
        <dbReference type="Proteomes" id="UP000745663"/>
    </source>
</evidence>
<feature type="region of interest" description="Disordered" evidence="1">
    <location>
        <begin position="224"/>
        <end position="257"/>
    </location>
</feature>
<feature type="compositionally biased region" description="Polar residues" evidence="1">
    <location>
        <begin position="307"/>
        <end position="316"/>
    </location>
</feature>
<evidence type="ECO:0000259" key="2">
    <source>
        <dbReference type="Pfam" id="PF03050"/>
    </source>
</evidence>
<dbReference type="PANTHER" id="PTHR43861">
    <property type="entry name" value="TRANS-ACONITATE 2-METHYLTRANSFERASE-RELATED"/>
    <property type="match status" value="1"/>
</dbReference>
<dbReference type="Gene3D" id="3.40.50.12580">
    <property type="match status" value="1"/>
</dbReference>
<dbReference type="InterPro" id="IPR007554">
    <property type="entry name" value="Glycerophosphate_synth"/>
</dbReference>
<reference evidence="4 5" key="1">
    <citation type="submission" date="2020-08" db="EMBL/GenBank/DDBJ databases">
        <title>Description of novel Pseudomonas species.</title>
        <authorList>
            <person name="Duman M."/>
            <person name="Mulet M."/>
            <person name="Altun S."/>
            <person name="Saticioglu I.B."/>
            <person name="Lalucat J."/>
            <person name="Garcia-Valdes E."/>
        </authorList>
    </citation>
    <scope>NUCLEOTIDE SEQUENCE [LARGE SCALE GENOMIC DNA]</scope>
    <source>
        <strain evidence="4 5">P66</strain>
    </source>
</reference>
<feature type="compositionally biased region" description="Polar residues" evidence="1">
    <location>
        <begin position="239"/>
        <end position="249"/>
    </location>
</feature>